<dbReference type="InterPro" id="IPR004843">
    <property type="entry name" value="Calcineurin-like_PHP"/>
</dbReference>
<dbReference type="InterPro" id="IPR029052">
    <property type="entry name" value="Metallo-depent_PP-like"/>
</dbReference>
<reference evidence="2 3" key="1">
    <citation type="submission" date="2018-07" db="EMBL/GenBank/DDBJ databases">
        <title>Complete nucleotide sequence of Bacillus phage BSP38.</title>
        <authorList>
            <person name="Ghosh K."/>
            <person name="Kim K.-P."/>
        </authorList>
    </citation>
    <scope>NUCLEOTIDE SEQUENCE [LARGE SCALE GENOMIC DNA]</scope>
</reference>
<dbReference type="EMBL" id="MH606185">
    <property type="protein sequence ID" value="AXH71189.1"/>
    <property type="molecule type" value="Genomic_DNA"/>
</dbReference>
<evidence type="ECO:0000259" key="1">
    <source>
        <dbReference type="Pfam" id="PF00149"/>
    </source>
</evidence>
<keyword evidence="3" id="KW-1185">Reference proteome</keyword>
<feature type="domain" description="Calcineurin-like phosphoesterase" evidence="1">
    <location>
        <begin position="172"/>
        <end position="372"/>
    </location>
</feature>
<protein>
    <submittedName>
        <fullName evidence="2">Putative metallophosphatase</fullName>
    </submittedName>
</protein>
<accession>A0A345MK07</accession>
<name>A0A345MK07_BPBSP</name>
<proteinExistence type="predicted"/>
<dbReference type="Proteomes" id="UP000260425">
    <property type="component" value="Segment"/>
</dbReference>
<dbReference type="GO" id="GO:0016787">
    <property type="term" value="F:hydrolase activity"/>
    <property type="evidence" value="ECO:0007669"/>
    <property type="project" value="InterPro"/>
</dbReference>
<dbReference type="Pfam" id="PF00149">
    <property type="entry name" value="Metallophos"/>
    <property type="match status" value="1"/>
</dbReference>
<organism evidence="2 3">
    <name type="scientific">Bacillus phage BSP38</name>
    <dbReference type="NCBI Taxonomy" id="2283013"/>
    <lineage>
        <taxon>Viruses</taxon>
        <taxon>Duplodnaviria</taxon>
        <taxon>Heunggongvirae</taxon>
        <taxon>Uroviricota</taxon>
        <taxon>Caudoviricetes</taxon>
        <taxon>Herelleviridae</taxon>
        <taxon>Bastillevirinae</taxon>
        <taxon>Jeonjuvirus</taxon>
        <taxon>Jeonjuvirus BSP38</taxon>
    </lineage>
</organism>
<gene>
    <name evidence="2" type="ORF">BSP38_147</name>
</gene>
<sequence length="436" mass="49836">MNRHNLTQEEQEMLITEAGAYAVIIGYLKAERGKIAPTIFNKIAERLGYPKLKKVQLKEFALELKEDEVLTSLYNKGYDRIIKIDDIPTAGQEIEPFLETDMFSQLTNYLISNEDNNANIRELRKLQRQGIYMELLMKGLKEHLADELKGMPRAKYMKSAKAKPKKGDKNLILLFSDWHIGALVYNEDTGGYNFEKLKGQLQEIIEFILSLIKDLDIKQVYIFHVGDTIEHISMRNVNQAYESEFPATAQIAKGTRLLIDVLKVVSDHVPVTFGMVAGNHDRFEGNKNDKVYNDNATYIMLDTLLMVQENFGALPNVHIIDNREDTYEFSIEIAGKTLKVKHGDYEKKKDDVKIPKHIKEKPVDYLILGHIHTTRIVQEDYARFHLYVGSTMGANNYSKELNLPTTAASQMALVLTEGSDTPYFIPLMLDKKGKLN</sequence>
<evidence type="ECO:0000313" key="2">
    <source>
        <dbReference type="EMBL" id="AXH71189.1"/>
    </source>
</evidence>
<dbReference type="Gene3D" id="3.60.21.10">
    <property type="match status" value="1"/>
</dbReference>
<evidence type="ECO:0000313" key="3">
    <source>
        <dbReference type="Proteomes" id="UP000260425"/>
    </source>
</evidence>
<organismHost>
    <name type="scientific">Bacillus subtilis</name>
    <dbReference type="NCBI Taxonomy" id="1423"/>
</organismHost>
<dbReference type="SUPFAM" id="SSF56300">
    <property type="entry name" value="Metallo-dependent phosphatases"/>
    <property type="match status" value="1"/>
</dbReference>